<gene>
    <name evidence="1" type="ORF">PUW25_08325</name>
</gene>
<dbReference type="Proteomes" id="UP001221519">
    <property type="component" value="Chromosome"/>
</dbReference>
<name>A0ABY7XGG7_9BACL</name>
<organism evidence="1 2">
    <name type="scientific">Paenibacillus urinalis</name>
    <dbReference type="NCBI Taxonomy" id="521520"/>
    <lineage>
        <taxon>Bacteria</taxon>
        <taxon>Bacillati</taxon>
        <taxon>Bacillota</taxon>
        <taxon>Bacilli</taxon>
        <taxon>Bacillales</taxon>
        <taxon>Paenibacillaceae</taxon>
        <taxon>Paenibacillus</taxon>
    </lineage>
</organism>
<accession>A0ABY7XGG7</accession>
<proteinExistence type="predicted"/>
<sequence length="62" mass="7396">MIKQLKERKKALQSVRKRLNDNASLRSDEGRQYFRCLAMLVTTEMQIEEHQSMKKDACQRPQ</sequence>
<protein>
    <submittedName>
        <fullName evidence="1">Uncharacterized protein</fullName>
    </submittedName>
</protein>
<evidence type="ECO:0000313" key="2">
    <source>
        <dbReference type="Proteomes" id="UP001221519"/>
    </source>
</evidence>
<keyword evidence="2" id="KW-1185">Reference proteome</keyword>
<reference evidence="1 2" key="1">
    <citation type="submission" date="2023-02" db="EMBL/GenBank/DDBJ databases">
        <title>Pathogen: clinical or host-associated sample.</title>
        <authorList>
            <person name="Hergert J."/>
            <person name="Casey R."/>
            <person name="Wagner J."/>
            <person name="Young E.L."/>
            <person name="Oakeson K.F."/>
        </authorList>
    </citation>
    <scope>NUCLEOTIDE SEQUENCE [LARGE SCALE GENOMIC DNA]</scope>
    <source>
        <strain evidence="1 2">2022CK-00829</strain>
    </source>
</reference>
<dbReference type="EMBL" id="CP118108">
    <property type="protein sequence ID" value="WDI03940.1"/>
    <property type="molecule type" value="Genomic_DNA"/>
</dbReference>
<dbReference type="RefSeq" id="WP_274336894.1">
    <property type="nucleotide sequence ID" value="NZ_CP118106.1"/>
</dbReference>
<evidence type="ECO:0000313" key="1">
    <source>
        <dbReference type="EMBL" id="WDI03940.1"/>
    </source>
</evidence>